<proteinExistence type="predicted"/>
<organism evidence="2 3">
    <name type="scientific">Bemisia tabaci</name>
    <name type="common">Sweetpotato whitefly</name>
    <name type="synonym">Aleurodes tabaci</name>
    <dbReference type="NCBI Taxonomy" id="7038"/>
    <lineage>
        <taxon>Eukaryota</taxon>
        <taxon>Metazoa</taxon>
        <taxon>Ecdysozoa</taxon>
        <taxon>Arthropoda</taxon>
        <taxon>Hexapoda</taxon>
        <taxon>Insecta</taxon>
        <taxon>Pterygota</taxon>
        <taxon>Neoptera</taxon>
        <taxon>Paraneoptera</taxon>
        <taxon>Hemiptera</taxon>
        <taxon>Sternorrhyncha</taxon>
        <taxon>Aleyrodoidea</taxon>
        <taxon>Aleyrodidae</taxon>
        <taxon>Aleyrodinae</taxon>
        <taxon>Bemisia</taxon>
    </lineage>
</organism>
<dbReference type="EMBL" id="OU963863">
    <property type="protein sequence ID" value="CAH0384515.1"/>
    <property type="molecule type" value="Genomic_DNA"/>
</dbReference>
<sequence>MILVPSESFERLKHASVSADPLENLHKELSQILRSSNMTDSEKWAQYQQVLQRCLQFVEQRRKPLKLMYESGDSGRHGDEGGGEPKEEEGDSALETDILATVPPTYRLKASVLLQRLKRDGKIRWDRTGKVAIGDNSIPGSNIVDLLNDAVRKRKNTGQPTGYEPFYRELSRLNIPQELIGNPSRWDLIRTLTPESAGRAPRPEAEAKRISLQGNWECGLVEIHYPISFDTSSSELWVRYRLKPTPRVVIANGNTQVQGAETPEDPGETGVIHLNGGPYKEITSLMGEMKNNQEFSMIGDVLINNGRIRIVPKPKVVCMTLSPLLQKIFYMPVKDLFGTTEGVDVARLDALIPSHMYVYTDIIEPQPVGDTLAPLLRIINVGKHGKMPGAQISYTFTHPHYIPLMKREFNRIEVDIRDDLGENVPFASGQLNVKLHFRKVSQ</sequence>
<evidence type="ECO:0000313" key="3">
    <source>
        <dbReference type="Proteomes" id="UP001152759"/>
    </source>
</evidence>
<dbReference type="Proteomes" id="UP001152759">
    <property type="component" value="Chromosome 2"/>
</dbReference>
<evidence type="ECO:0000256" key="1">
    <source>
        <dbReference type="SAM" id="MobiDB-lite"/>
    </source>
</evidence>
<feature type="region of interest" description="Disordered" evidence="1">
    <location>
        <begin position="68"/>
        <end position="92"/>
    </location>
</feature>
<accession>A0A9P0A6Q5</accession>
<evidence type="ECO:0000313" key="2">
    <source>
        <dbReference type="EMBL" id="CAH0384515.1"/>
    </source>
</evidence>
<protein>
    <submittedName>
        <fullName evidence="2">Uncharacterized protein</fullName>
    </submittedName>
</protein>
<keyword evidence="3" id="KW-1185">Reference proteome</keyword>
<reference evidence="2" key="1">
    <citation type="submission" date="2021-12" db="EMBL/GenBank/DDBJ databases">
        <authorList>
            <person name="King R."/>
        </authorList>
    </citation>
    <scope>NUCLEOTIDE SEQUENCE</scope>
</reference>
<name>A0A9P0A6Q5_BEMTA</name>
<gene>
    <name evidence="2" type="ORF">BEMITA_LOCUS3834</name>
</gene>
<dbReference type="AlphaFoldDB" id="A0A9P0A6Q5"/>
<feature type="compositionally biased region" description="Basic and acidic residues" evidence="1">
    <location>
        <begin position="73"/>
        <end position="85"/>
    </location>
</feature>